<dbReference type="EMBL" id="ABXV02000074">
    <property type="protein sequence ID" value="EFB70487.1"/>
    <property type="molecule type" value="Genomic_DNA"/>
</dbReference>
<accession>D1P844</accession>
<dbReference type="STRING" id="500637.PROVRUST_08425"/>
<name>D1P844_9GAMM</name>
<reference evidence="1" key="1">
    <citation type="submission" date="2009-12" db="EMBL/GenBank/DDBJ databases">
        <authorList>
            <person name="Weinstock G."/>
            <person name="Sodergren E."/>
            <person name="Clifton S."/>
            <person name="Fulton L."/>
            <person name="Fulton B."/>
            <person name="Courtney L."/>
            <person name="Fronick C."/>
            <person name="Harrison M."/>
            <person name="Strong C."/>
            <person name="Farmer C."/>
            <person name="Delahaunty K."/>
            <person name="Markovic C."/>
            <person name="Hall O."/>
            <person name="Minx P."/>
            <person name="Tomlinson C."/>
            <person name="Mitreva M."/>
            <person name="Nelson J."/>
            <person name="Hou S."/>
            <person name="Wollam A."/>
            <person name="Pepin K.H."/>
            <person name="Johnson M."/>
            <person name="Bhonagiri V."/>
            <person name="Nash W.E."/>
            <person name="Warren W."/>
            <person name="Chinwalla A."/>
            <person name="Mardis E.R."/>
            <person name="Wilson R.K."/>
        </authorList>
    </citation>
    <scope>NUCLEOTIDE SEQUENCE [LARGE SCALE GENOMIC DNA]</scope>
    <source>
        <strain evidence="1">DSM 4541</strain>
    </source>
</reference>
<dbReference type="Proteomes" id="UP000005512">
    <property type="component" value="Unassembled WGS sequence"/>
</dbReference>
<protein>
    <submittedName>
        <fullName evidence="1">Uncharacterized protein</fullName>
    </submittedName>
</protein>
<gene>
    <name evidence="1" type="ORF">PROVRUST_08425</name>
</gene>
<keyword evidence="2" id="KW-1185">Reference proteome</keyword>
<organism evidence="1 2">
    <name type="scientific">Providencia rustigianii DSM 4541</name>
    <dbReference type="NCBI Taxonomy" id="500637"/>
    <lineage>
        <taxon>Bacteria</taxon>
        <taxon>Pseudomonadati</taxon>
        <taxon>Pseudomonadota</taxon>
        <taxon>Gammaproteobacteria</taxon>
        <taxon>Enterobacterales</taxon>
        <taxon>Morganellaceae</taxon>
        <taxon>Providencia</taxon>
    </lineage>
</organism>
<proteinExistence type="predicted"/>
<evidence type="ECO:0000313" key="2">
    <source>
        <dbReference type="Proteomes" id="UP000005512"/>
    </source>
</evidence>
<evidence type="ECO:0000313" key="1">
    <source>
        <dbReference type="EMBL" id="EFB70487.1"/>
    </source>
</evidence>
<comment type="caution">
    <text evidence="1">The sequence shown here is derived from an EMBL/GenBank/DDBJ whole genome shotgun (WGS) entry which is preliminary data.</text>
</comment>
<sequence length="73" mass="8337">MMKSRIKENILIAGKKESPNVIYVNPRKEKWRSIQSDLSSIINLDERALKEITDIVKRNCLIKIKIGGAGNEK</sequence>
<dbReference type="AlphaFoldDB" id="D1P844"/>
<dbReference type="HOGENOM" id="CLU_2701882_0_0_6"/>